<comment type="caution">
    <text evidence="1">The sequence shown here is derived from an EMBL/GenBank/DDBJ whole genome shotgun (WGS) entry which is preliminary data.</text>
</comment>
<sequence length="208" mass="23704">MLTENKSCLSYWFPKLEVEGIPVPKTEIITTDIDLDQLLENTVPEGFSQFVSAIQAAGDRLGYPCFLRTGHTSGKHDWLRTCYLDHPCSNVIGQHIVDLVEFSVCVDFFGLPTRVWAVRELLKTEPAFHAFHGLPITKERRYFIRDGKVEHHQPYWPPGAIAGHTEEPLWQELLAELNDETPETLTALTHLSEQVAAVMDGYWSVDWL</sequence>
<keyword evidence="2" id="KW-1185">Reference proteome</keyword>
<evidence type="ECO:0000313" key="1">
    <source>
        <dbReference type="EMBL" id="MEP0819507.1"/>
    </source>
</evidence>
<name>A0ABV0JCI3_9CYAN</name>
<dbReference type="EMBL" id="JAMPKM010000015">
    <property type="protein sequence ID" value="MEP0819507.1"/>
    <property type="molecule type" value="Genomic_DNA"/>
</dbReference>
<evidence type="ECO:0000313" key="2">
    <source>
        <dbReference type="Proteomes" id="UP001464891"/>
    </source>
</evidence>
<dbReference type="Proteomes" id="UP001464891">
    <property type="component" value="Unassembled WGS sequence"/>
</dbReference>
<proteinExistence type="predicted"/>
<reference evidence="1 2" key="1">
    <citation type="submission" date="2022-04" db="EMBL/GenBank/DDBJ databases">
        <title>Positive selection, recombination, and allopatry shape intraspecific diversity of widespread and dominant cyanobacteria.</title>
        <authorList>
            <person name="Wei J."/>
            <person name="Shu W."/>
            <person name="Hu C."/>
        </authorList>
    </citation>
    <scope>NUCLEOTIDE SEQUENCE [LARGE SCALE GENOMIC DNA]</scope>
    <source>
        <strain evidence="1 2">GB2-A4</strain>
    </source>
</reference>
<gene>
    <name evidence="1" type="ORF">NC998_20630</name>
</gene>
<organism evidence="1 2">
    <name type="scientific">Trichocoleus desertorum GB2-A4</name>
    <dbReference type="NCBI Taxonomy" id="2933944"/>
    <lineage>
        <taxon>Bacteria</taxon>
        <taxon>Bacillati</taxon>
        <taxon>Cyanobacteriota</taxon>
        <taxon>Cyanophyceae</taxon>
        <taxon>Leptolyngbyales</taxon>
        <taxon>Trichocoleusaceae</taxon>
        <taxon>Trichocoleus</taxon>
    </lineage>
</organism>
<protein>
    <submittedName>
        <fullName evidence="1">Uncharacterized protein</fullName>
    </submittedName>
</protein>
<dbReference type="RefSeq" id="WP_190440377.1">
    <property type="nucleotide sequence ID" value="NZ_JAMPKM010000015.1"/>
</dbReference>
<accession>A0ABV0JCI3</accession>